<dbReference type="RefSeq" id="WP_066262083.1">
    <property type="nucleotide sequence ID" value="NZ_JARMAB010000030.1"/>
</dbReference>
<accession>A0ABU6MK81</accession>
<reference evidence="2 3" key="1">
    <citation type="submission" date="2023-03" db="EMBL/GenBank/DDBJ databases">
        <title>Bacillus Genome Sequencing.</title>
        <authorList>
            <person name="Dunlap C."/>
        </authorList>
    </citation>
    <scope>NUCLEOTIDE SEQUENCE [LARGE SCALE GENOMIC DNA]</scope>
    <source>
        <strain evidence="2 3">B-23453</strain>
    </source>
</reference>
<comment type="caution">
    <text evidence="2">The sequence shown here is derived from an EMBL/GenBank/DDBJ whole genome shotgun (WGS) entry which is preliminary data.</text>
</comment>
<protein>
    <submittedName>
        <fullName evidence="2">Uncharacterized protein</fullName>
    </submittedName>
</protein>
<dbReference type="Proteomes" id="UP001341444">
    <property type="component" value="Unassembled WGS sequence"/>
</dbReference>
<keyword evidence="3" id="KW-1185">Reference proteome</keyword>
<gene>
    <name evidence="2" type="ORF">P4T90_18745</name>
</gene>
<sequence length="140" mass="15948">MNSIIFFLLIAGIGWVAKKIRDIAGDTARNAKPPFKKAILEQGAPQHTQGSKKLHYEMNSKEERERPSRQYDRNSASAFDMSAEEYYQKKSKAAMKREIQENQEVSPSLTEGSLEGEDFVKGIIMSEVLGPPRSRRPYRQ</sequence>
<feature type="region of interest" description="Disordered" evidence="1">
    <location>
        <begin position="94"/>
        <end position="113"/>
    </location>
</feature>
<dbReference type="EMBL" id="JARMAB010000030">
    <property type="protein sequence ID" value="MED1205090.1"/>
    <property type="molecule type" value="Genomic_DNA"/>
</dbReference>
<proteinExistence type="predicted"/>
<feature type="region of interest" description="Disordered" evidence="1">
    <location>
        <begin position="34"/>
        <end position="79"/>
    </location>
</feature>
<evidence type="ECO:0000313" key="3">
    <source>
        <dbReference type="Proteomes" id="UP001341444"/>
    </source>
</evidence>
<evidence type="ECO:0000256" key="1">
    <source>
        <dbReference type="SAM" id="MobiDB-lite"/>
    </source>
</evidence>
<feature type="compositionally biased region" description="Polar residues" evidence="1">
    <location>
        <begin position="102"/>
        <end position="111"/>
    </location>
</feature>
<name>A0ABU6MK81_9BACI</name>
<evidence type="ECO:0000313" key="2">
    <source>
        <dbReference type="EMBL" id="MED1205090.1"/>
    </source>
</evidence>
<organism evidence="2 3">
    <name type="scientific">Heyndrickxia acidicola</name>
    <dbReference type="NCBI Taxonomy" id="209389"/>
    <lineage>
        <taxon>Bacteria</taxon>
        <taxon>Bacillati</taxon>
        <taxon>Bacillota</taxon>
        <taxon>Bacilli</taxon>
        <taxon>Bacillales</taxon>
        <taxon>Bacillaceae</taxon>
        <taxon>Heyndrickxia</taxon>
    </lineage>
</organism>
<feature type="compositionally biased region" description="Basic and acidic residues" evidence="1">
    <location>
        <begin position="54"/>
        <end position="72"/>
    </location>
</feature>